<evidence type="ECO:0000313" key="1">
    <source>
        <dbReference type="EMBL" id="MCL7022251.1"/>
    </source>
</evidence>
<comment type="caution">
    <text evidence="1">The sequence shown here is derived from an EMBL/GenBank/DDBJ whole genome shotgun (WGS) entry which is preliminary data.</text>
</comment>
<organism evidence="1 2">
    <name type="scientific">Papaver nudicaule</name>
    <name type="common">Iceland poppy</name>
    <dbReference type="NCBI Taxonomy" id="74823"/>
    <lineage>
        <taxon>Eukaryota</taxon>
        <taxon>Viridiplantae</taxon>
        <taxon>Streptophyta</taxon>
        <taxon>Embryophyta</taxon>
        <taxon>Tracheophyta</taxon>
        <taxon>Spermatophyta</taxon>
        <taxon>Magnoliopsida</taxon>
        <taxon>Ranunculales</taxon>
        <taxon>Papaveraceae</taxon>
        <taxon>Papaveroideae</taxon>
        <taxon>Papaver</taxon>
    </lineage>
</organism>
<dbReference type="SUPFAM" id="SSF64263">
    <property type="entry name" value="Prokaryotic ribosomal protein L17"/>
    <property type="match status" value="1"/>
</dbReference>
<reference evidence="1" key="1">
    <citation type="submission" date="2022-03" db="EMBL/GenBank/DDBJ databases">
        <title>A functionally conserved STORR gene fusion in Papaver species that diverged 16.8 million years ago.</title>
        <authorList>
            <person name="Catania T."/>
        </authorList>
    </citation>
    <scope>NUCLEOTIDE SEQUENCE</scope>
    <source>
        <strain evidence="1">S-191538</strain>
    </source>
</reference>
<dbReference type="EMBL" id="JAJJMA010009282">
    <property type="protein sequence ID" value="MCL7022251.1"/>
    <property type="molecule type" value="Genomic_DNA"/>
</dbReference>
<dbReference type="AlphaFoldDB" id="A0AA41UWM2"/>
<dbReference type="GO" id="GO:0005840">
    <property type="term" value="C:ribosome"/>
    <property type="evidence" value="ECO:0007669"/>
    <property type="project" value="InterPro"/>
</dbReference>
<dbReference type="Pfam" id="PF01196">
    <property type="entry name" value="Ribosomal_L17"/>
    <property type="match status" value="1"/>
</dbReference>
<evidence type="ECO:0008006" key="3">
    <source>
        <dbReference type="Google" id="ProtNLM"/>
    </source>
</evidence>
<dbReference type="GO" id="GO:0006412">
    <property type="term" value="P:translation"/>
    <property type="evidence" value="ECO:0007669"/>
    <property type="project" value="InterPro"/>
</dbReference>
<sequence length="75" mass="8601">NTLAAARQASAFVRGDDVLHKHREGGYTRMLRTRFRVGDAAEMAYIEPPMDPWTRSRLTRQFAPPKEDENSHSDN</sequence>
<accession>A0AA41UWM2</accession>
<name>A0AA41UWM2_PAPNU</name>
<dbReference type="InterPro" id="IPR000456">
    <property type="entry name" value="Ribosomal_bL17"/>
</dbReference>
<dbReference type="Proteomes" id="UP001177140">
    <property type="component" value="Unassembled WGS sequence"/>
</dbReference>
<dbReference type="GO" id="GO:0003735">
    <property type="term" value="F:structural constituent of ribosome"/>
    <property type="evidence" value="ECO:0007669"/>
    <property type="project" value="InterPro"/>
</dbReference>
<dbReference type="Gene3D" id="3.90.1030.10">
    <property type="entry name" value="Ribosomal protein L17"/>
    <property type="match status" value="1"/>
</dbReference>
<proteinExistence type="predicted"/>
<evidence type="ECO:0000313" key="2">
    <source>
        <dbReference type="Proteomes" id="UP001177140"/>
    </source>
</evidence>
<gene>
    <name evidence="1" type="ORF">MKW94_010449</name>
</gene>
<keyword evidence="2" id="KW-1185">Reference proteome</keyword>
<protein>
    <recommendedName>
        <fullName evidence="3">50S ribosomal protein L17</fullName>
    </recommendedName>
</protein>
<dbReference type="InterPro" id="IPR036373">
    <property type="entry name" value="Ribosomal_bL17_sf"/>
</dbReference>
<feature type="non-terminal residue" evidence="1">
    <location>
        <position position="1"/>
    </location>
</feature>